<evidence type="ECO:0000313" key="1">
    <source>
        <dbReference type="EMBL" id="RZB69528.1"/>
    </source>
</evidence>
<accession>A0A445H763</accession>
<comment type="caution">
    <text evidence="1">The sequence shown here is derived from an EMBL/GenBank/DDBJ whole genome shotgun (WGS) entry which is preliminary data.</text>
</comment>
<proteinExistence type="predicted"/>
<organism evidence="1 2">
    <name type="scientific">Glycine soja</name>
    <name type="common">Wild soybean</name>
    <dbReference type="NCBI Taxonomy" id="3848"/>
    <lineage>
        <taxon>Eukaryota</taxon>
        <taxon>Viridiplantae</taxon>
        <taxon>Streptophyta</taxon>
        <taxon>Embryophyta</taxon>
        <taxon>Tracheophyta</taxon>
        <taxon>Spermatophyta</taxon>
        <taxon>Magnoliopsida</taxon>
        <taxon>eudicotyledons</taxon>
        <taxon>Gunneridae</taxon>
        <taxon>Pentapetalae</taxon>
        <taxon>rosids</taxon>
        <taxon>fabids</taxon>
        <taxon>Fabales</taxon>
        <taxon>Fabaceae</taxon>
        <taxon>Papilionoideae</taxon>
        <taxon>50 kb inversion clade</taxon>
        <taxon>NPAAA clade</taxon>
        <taxon>indigoferoid/millettioid clade</taxon>
        <taxon>Phaseoleae</taxon>
        <taxon>Glycine</taxon>
        <taxon>Glycine subgen. Soja</taxon>
    </lineage>
</organism>
<protein>
    <submittedName>
        <fullName evidence="1">Uncharacterized protein</fullName>
    </submittedName>
</protein>
<keyword evidence="2" id="KW-1185">Reference proteome</keyword>
<gene>
    <name evidence="1" type="ORF">D0Y65_039046</name>
</gene>
<dbReference type="EMBL" id="QZWG01000014">
    <property type="protein sequence ID" value="RZB69528.1"/>
    <property type="molecule type" value="Genomic_DNA"/>
</dbReference>
<reference evidence="1 2" key="1">
    <citation type="submission" date="2018-09" db="EMBL/GenBank/DDBJ databases">
        <title>A high-quality reference genome of wild soybean provides a powerful tool to mine soybean genomes.</title>
        <authorList>
            <person name="Xie M."/>
            <person name="Chung C.Y.L."/>
            <person name="Li M.-W."/>
            <person name="Wong F.-L."/>
            <person name="Chan T.-F."/>
            <person name="Lam H.-M."/>
        </authorList>
    </citation>
    <scope>NUCLEOTIDE SEQUENCE [LARGE SCALE GENOMIC DNA]</scope>
    <source>
        <strain evidence="2">cv. W05</strain>
        <tissue evidence="1">Hypocotyl of etiolated seedlings</tissue>
    </source>
</reference>
<dbReference type="AlphaFoldDB" id="A0A445H763"/>
<evidence type="ECO:0000313" key="2">
    <source>
        <dbReference type="Proteomes" id="UP000289340"/>
    </source>
</evidence>
<sequence length="75" mass="8705">MIQKLQEQQSFADFQFCAFCRVFGTLKEKEEVVTTKKTCSASYACLAREVVLKRTRDILEMKEDGLDHFHSLPTE</sequence>
<name>A0A445H763_GLYSO</name>
<dbReference type="Proteomes" id="UP000289340">
    <property type="component" value="Chromosome 14"/>
</dbReference>